<gene>
    <name evidence="1" type="ORF">S06H3_17845</name>
</gene>
<dbReference type="EMBL" id="BARV01008958">
    <property type="protein sequence ID" value="GAI10444.1"/>
    <property type="molecule type" value="Genomic_DNA"/>
</dbReference>
<feature type="non-terminal residue" evidence="1">
    <location>
        <position position="1"/>
    </location>
</feature>
<sequence length="330" mass="37929">DTKELLGHYLSSVNLELNANKTKGPYPVTNSKPLLDFLGEMKYGMAGLFVRESYAEQLMPPQFLKAKLDDLLINIKELNVYDLEEIAKNLSYYLRMHEKIELKLDDLAVELSKKVLEEYSLKPHHLVVILEVLIRNQVDLGTVISECQYPYLKIVLCIVLNNLEKTPPWAESLLGDLIEDESSYILRGTAYSVLSKLNKEKYPPTMLSVISQEENPYVIERALNCLITTQSDKAKMCFLELVKMHFKNSLNEMINTTIKWGDPTLDILVKNQMKKIETVNTSDFYIILGFIFIICPDDFEELLLTFFSEDKAILVHQLLFSSMDEINKTA</sequence>
<accession>X1MVQ7</accession>
<feature type="non-terminal residue" evidence="1">
    <location>
        <position position="330"/>
    </location>
</feature>
<organism evidence="1">
    <name type="scientific">marine sediment metagenome</name>
    <dbReference type="NCBI Taxonomy" id="412755"/>
    <lineage>
        <taxon>unclassified sequences</taxon>
        <taxon>metagenomes</taxon>
        <taxon>ecological metagenomes</taxon>
    </lineage>
</organism>
<dbReference type="AlphaFoldDB" id="X1MVQ7"/>
<evidence type="ECO:0008006" key="2">
    <source>
        <dbReference type="Google" id="ProtNLM"/>
    </source>
</evidence>
<proteinExistence type="predicted"/>
<comment type="caution">
    <text evidence="1">The sequence shown here is derived from an EMBL/GenBank/DDBJ whole genome shotgun (WGS) entry which is preliminary data.</text>
</comment>
<reference evidence="1" key="1">
    <citation type="journal article" date="2014" name="Front. Microbiol.">
        <title>High frequency of phylogenetically diverse reductive dehalogenase-homologous genes in deep subseafloor sedimentary metagenomes.</title>
        <authorList>
            <person name="Kawai M."/>
            <person name="Futagami T."/>
            <person name="Toyoda A."/>
            <person name="Takaki Y."/>
            <person name="Nishi S."/>
            <person name="Hori S."/>
            <person name="Arai W."/>
            <person name="Tsubouchi T."/>
            <person name="Morono Y."/>
            <person name="Uchiyama I."/>
            <person name="Ito T."/>
            <person name="Fujiyama A."/>
            <person name="Inagaki F."/>
            <person name="Takami H."/>
        </authorList>
    </citation>
    <scope>NUCLEOTIDE SEQUENCE</scope>
    <source>
        <strain evidence="1">Expedition CK06-06</strain>
    </source>
</reference>
<protein>
    <recommendedName>
        <fullName evidence="2">Vitellogenin domain-containing protein</fullName>
    </recommendedName>
</protein>
<name>X1MVQ7_9ZZZZ</name>
<evidence type="ECO:0000313" key="1">
    <source>
        <dbReference type="EMBL" id="GAI10444.1"/>
    </source>
</evidence>